<keyword evidence="3" id="KW-1185">Reference proteome</keyword>
<accession>A0A4Z1TAN9</accession>
<comment type="caution">
    <text evidence="2">The sequence shown here is derived from an EMBL/GenBank/DDBJ whole genome shotgun (WGS) entry which is preliminary data.</text>
</comment>
<feature type="region of interest" description="Disordered" evidence="1">
    <location>
        <begin position="1453"/>
        <end position="1473"/>
    </location>
</feature>
<feature type="region of interest" description="Disordered" evidence="1">
    <location>
        <begin position="2165"/>
        <end position="2200"/>
    </location>
</feature>
<dbReference type="Proteomes" id="UP000315496">
    <property type="component" value="Chromosome 1"/>
</dbReference>
<name>A0A4Z1TAN9_GIAMU</name>
<evidence type="ECO:0000313" key="2">
    <source>
        <dbReference type="EMBL" id="TNJ29589.1"/>
    </source>
</evidence>
<organism evidence="2 3">
    <name type="scientific">Giardia muris</name>
    <dbReference type="NCBI Taxonomy" id="5742"/>
    <lineage>
        <taxon>Eukaryota</taxon>
        <taxon>Metamonada</taxon>
        <taxon>Diplomonadida</taxon>
        <taxon>Hexamitidae</taxon>
        <taxon>Giardiinae</taxon>
        <taxon>Giardia</taxon>
    </lineage>
</organism>
<feature type="compositionally biased region" description="Acidic residues" evidence="1">
    <location>
        <begin position="2176"/>
        <end position="2188"/>
    </location>
</feature>
<protein>
    <submittedName>
        <fullName evidence="2">Uncharacterized protein</fullName>
    </submittedName>
</protein>
<dbReference type="EMBL" id="VDLU01000001">
    <property type="protein sequence ID" value="TNJ29589.1"/>
    <property type="molecule type" value="Genomic_DNA"/>
</dbReference>
<feature type="region of interest" description="Disordered" evidence="1">
    <location>
        <begin position="779"/>
        <end position="829"/>
    </location>
</feature>
<dbReference type="VEuPathDB" id="GiardiaDB:GMRT_13978"/>
<dbReference type="OrthoDB" id="10255291at2759"/>
<gene>
    <name evidence="2" type="ORF">GMRT_13978</name>
</gene>
<feature type="compositionally biased region" description="Low complexity" evidence="1">
    <location>
        <begin position="2362"/>
        <end position="2376"/>
    </location>
</feature>
<sequence>MTRILLVHIEVQTPNILWDQMSTQIAGGYVPRLHTLNYSNLMKDLQPEMRPASLSALKLAEPHNTPARDKLIFIRDFCDLLIQRLMGDTKKPTKQALQPLPDDTIRGEFHVVLVSNFDFGTNYEIPTNGDGDPETTLREGRYPHESFLLDCAEIGVCFGAFITLCEDMDQNILRVPDFRELLLKLNTPLNYVVYEQERLSNYELFCYPYWYQGQIVHVRTVPLFQIHEMGKYNQYYSAYEQFEPISTVQAKDEKAFLAKVKGAFDDLQIATRLVKDRLLPVINAITASGECYSQWLRSYNVSYLSDLSYCYPTYYQAKNSHGPKFIEYLALPASMVPANVRTLAPKGVGGAPPKQKKDAQSELVQVPMLRNFFEDRLSVLTKLRSSEYLSSFFSHNVAEQCRIEILRNNLLAEKSSLTMGSDLVSQAYRIIQQKLLASPMEMHGEILSETPQEAILKQMMSGYREDISRFSSLEQNRLSVIIECIMRQFDGERMETCMAEPKEDAVSQAPVTNLLEASIEDNRFLITGQDAMLLNTGLGRKATADVASRLATRHSDRDSTCRLMNTIASRAPSACAHIDPTPVARIISLHTDSTVQLLSTLKEQMSGQTVASDLASGGISAEEELSRLNATFVGQLAIGMSTIPLVTFAPELQPGNVDSRKLSPKLVEEFAGLLPDTWRHEYEATVTVHDVLDLGVQDYIGEVAARNQQVIDSIRKGAERYEEIYLRSLLARAQANALRMAFNSDAEADTEDEEVVGVGNVQGLPYPRVSSDVLLERRPDSMDGAQGNADDLEVPMIPEDNTESDEEDQGDEEQKQGEELNSVRTDNGELTEDLTLSTRSKLCVRFDNTLFTFQHTNLSVERLCAALDSLVQYTMEYTNDGCTILLTAVPALGFVGTISHLVRNYAQNLYSLFPVVPAYSVWINIPIVQNVLLSEDFTLSESEPARQGPTSPEVDAISAAKEPEVVPISRDSIYIPILPRPVQLPVRYHVAGEVTLRDQYNTRYDSYEAYKSAIGMGLCRPGVDVRIEETARPIFPLEDEYLDLSPLLPPTHYLLASTGSLDDPDRIITAAYGSVGLQMAYREILTTPIAGASPEHPRMVTESHDMVDAADTRDFTLHIPNQVIASYTKVVSPLRLPDESDTKKASKTLLNMENLPDFGVKIESLALPYDLRPAMLDSFRAQYSTTSALTYVESEPSAGLIRHRVVTGPGIVFSATMHTLEMAYEPVATLGMPIEETPSVSVEYAQECIERHNLKAGCLNESEGESVHSYSTATGAKTKKARELESLQQIEWRRRKRKLTDLSKLVTEERERRHALLPSPSGDVWGWRPKECGLSIVFANRGLRYSQVRDRIIIRYRDDLLLLLYTGQQRLRVVKIFENVDPGECDESKDPWARLLQEFRRVYPGPRHIIPIVRLSYELRRDFIRVYAELPDSHRAVFVDLDENGNLEEIDEELVEEHSHDSDSETGPSDFLQLDGGLMVPAGLVASTRKLQDTPEDDVFPTAQKGESKPGPTEGDLELDEPTGSHVSNEPEPVPNVFEIMRQQRAELVRRLHAARTMATVYLVIFTCSTERFFQEYAGDATRQPPLPSTGTKVLNSKTAYYAKGIHARLLDNDDVVSSAEFSTLDPQTVTPYLKMSDRVMLHYCRYHNYGMLAHLSDLLRRRSFKTAFLDLRGYQKLEKKFGFENTISNIHTLERQIRREDPARFYRTLEQQCTADAKTASLVPNILIQLPIGVISFASEKGDLTVVLQLDNITDTVTLTSDALTQVTFGSAVRLVGFSDKGVHYTSVSLRTSDKFILEEAVAGMSPSFSTYRLGAHPEFLGPNIRVMVGSPRPGYHFRTIGRDPYRFLPSLDNVFRRGEKLPTSLTYYTAGVSIDIATGDDPNECDEAVIFGLPAIANLNSSHFDKEYPGDSAFRIGIAPMRRELTLDLLQMDIHGEECSFDFEDNNLVFEKTVEPVLDCFKPLVRAVPSYSCSYLDRNYTFSTYTLPNIGVAACTYDLNHQHDPFPNTLSQSSLASLKSALARSTGSLQVTIDDSALHLRPDAQSMDVSDGTPSVVQRLEFSEGNEGIESIEVSEETNVASKSRVSDLVDPMRVEYCQQLQTDNFWKTQEGQAYLEGGEEAFNEFIQGYKNLSLEVFGSSLSSEEHLTSNVHKYVAQHIRRTTYPRMLPKQDDSDDSDASPDEGAETQQLLEYQPLTQAETNKSIRNRLLALAVDSDRTLACENVPYLEREKLRTVTMPTTFKLLKARNVMVTPSSVQLGVCKPGEYALARISFKNVGHMPVHIRFDLVHTEAETPKEEKLICDVSMTQNRGGVPPGMSLGVQMKIRVPAAGGPFKVAAIFKTEEEVIVVPIEGRSVTRPSSRSSLPDLPRLSTHMSGLGSHQ</sequence>
<feature type="compositionally biased region" description="Acidic residues" evidence="1">
    <location>
        <begin position="800"/>
        <end position="811"/>
    </location>
</feature>
<proteinExistence type="predicted"/>
<reference evidence="2 3" key="1">
    <citation type="submission" date="2019-05" db="EMBL/GenBank/DDBJ databases">
        <title>The compact genome of Giardia muris reveals important steps in the evolution of intestinal protozoan parasites.</title>
        <authorList>
            <person name="Xu F."/>
            <person name="Jimenez-Gonzalez A."/>
            <person name="Einarsson E."/>
            <person name="Astvaldsson A."/>
            <person name="Peirasmaki D."/>
            <person name="Eckmann L."/>
            <person name="Andersson J.O."/>
            <person name="Svard S.G."/>
            <person name="Jerlstrom-Hultqvist J."/>
        </authorList>
    </citation>
    <scope>NUCLEOTIDE SEQUENCE [LARGE SCALE GENOMIC DNA]</scope>
    <source>
        <strain evidence="2 3">Roberts-Thomson</strain>
    </source>
</reference>
<feature type="region of interest" description="Disordered" evidence="1">
    <location>
        <begin position="2360"/>
        <end position="2386"/>
    </location>
</feature>
<evidence type="ECO:0000256" key="1">
    <source>
        <dbReference type="SAM" id="MobiDB-lite"/>
    </source>
</evidence>
<feature type="compositionally biased region" description="Polar residues" evidence="1">
    <location>
        <begin position="2377"/>
        <end position="2386"/>
    </location>
</feature>
<evidence type="ECO:0000313" key="3">
    <source>
        <dbReference type="Proteomes" id="UP000315496"/>
    </source>
</evidence>
<feature type="compositionally biased region" description="Polar residues" evidence="1">
    <location>
        <begin position="2189"/>
        <end position="2200"/>
    </location>
</feature>
<feature type="region of interest" description="Disordered" evidence="1">
    <location>
        <begin position="1490"/>
        <end position="1533"/>
    </location>
</feature>